<gene>
    <name evidence="7" type="ORF">GWC95_18090</name>
</gene>
<evidence type="ECO:0000259" key="5">
    <source>
        <dbReference type="Pfam" id="PF04542"/>
    </source>
</evidence>
<evidence type="ECO:0000313" key="7">
    <source>
        <dbReference type="EMBL" id="NCI51840.1"/>
    </source>
</evidence>
<keyword evidence="2" id="KW-0805">Transcription regulation</keyword>
<comment type="similarity">
    <text evidence="1">Belongs to the sigma-70 factor family. ECF subfamily.</text>
</comment>
<dbReference type="SUPFAM" id="SSF88659">
    <property type="entry name" value="Sigma3 and sigma4 domains of RNA polymerase sigma factors"/>
    <property type="match status" value="1"/>
</dbReference>
<evidence type="ECO:0000259" key="6">
    <source>
        <dbReference type="Pfam" id="PF08281"/>
    </source>
</evidence>
<feature type="domain" description="RNA polymerase sigma-70 region 2" evidence="5">
    <location>
        <begin position="21"/>
        <end position="89"/>
    </location>
</feature>
<evidence type="ECO:0000256" key="3">
    <source>
        <dbReference type="ARBA" id="ARBA00023082"/>
    </source>
</evidence>
<organism evidence="7 8">
    <name type="scientific">Sediminibacterium roseum</name>
    <dbReference type="NCBI Taxonomy" id="1978412"/>
    <lineage>
        <taxon>Bacteria</taxon>
        <taxon>Pseudomonadati</taxon>
        <taxon>Bacteroidota</taxon>
        <taxon>Chitinophagia</taxon>
        <taxon>Chitinophagales</taxon>
        <taxon>Chitinophagaceae</taxon>
        <taxon>Sediminibacterium</taxon>
    </lineage>
</organism>
<dbReference type="InterPro" id="IPR039425">
    <property type="entry name" value="RNA_pol_sigma-70-like"/>
</dbReference>
<dbReference type="InterPro" id="IPR007627">
    <property type="entry name" value="RNA_pol_sigma70_r2"/>
</dbReference>
<keyword evidence="8" id="KW-1185">Reference proteome</keyword>
<evidence type="ECO:0000256" key="4">
    <source>
        <dbReference type="ARBA" id="ARBA00023163"/>
    </source>
</evidence>
<reference evidence="7 8" key="1">
    <citation type="submission" date="2020-01" db="EMBL/GenBank/DDBJ databases">
        <title>Genome analysis.</title>
        <authorList>
            <person name="Wu S."/>
            <person name="Wang G."/>
        </authorList>
    </citation>
    <scope>NUCLEOTIDE SEQUENCE [LARGE SCALE GENOMIC DNA]</scope>
    <source>
        <strain evidence="7 8">SYL130</strain>
    </source>
</reference>
<dbReference type="InterPro" id="IPR013325">
    <property type="entry name" value="RNA_pol_sigma_r2"/>
</dbReference>
<dbReference type="Pfam" id="PF04542">
    <property type="entry name" value="Sigma70_r2"/>
    <property type="match status" value="1"/>
</dbReference>
<comment type="caution">
    <text evidence="7">The sequence shown here is derived from an EMBL/GenBank/DDBJ whole genome shotgun (WGS) entry which is preliminary data.</text>
</comment>
<evidence type="ECO:0000256" key="2">
    <source>
        <dbReference type="ARBA" id="ARBA00023015"/>
    </source>
</evidence>
<dbReference type="Proteomes" id="UP000753802">
    <property type="component" value="Unassembled WGS sequence"/>
</dbReference>
<dbReference type="InterPro" id="IPR013324">
    <property type="entry name" value="RNA_pol_sigma_r3/r4-like"/>
</dbReference>
<dbReference type="PANTHER" id="PTHR43133:SF46">
    <property type="entry name" value="RNA POLYMERASE SIGMA-70 FACTOR ECF SUBFAMILY"/>
    <property type="match status" value="1"/>
</dbReference>
<feature type="domain" description="RNA polymerase sigma factor 70 region 4 type 2" evidence="6">
    <location>
        <begin position="115"/>
        <end position="167"/>
    </location>
</feature>
<dbReference type="EMBL" id="JAACJS010000015">
    <property type="protein sequence ID" value="NCI51840.1"/>
    <property type="molecule type" value="Genomic_DNA"/>
</dbReference>
<dbReference type="PANTHER" id="PTHR43133">
    <property type="entry name" value="RNA POLYMERASE ECF-TYPE SIGMA FACTO"/>
    <property type="match status" value="1"/>
</dbReference>
<keyword evidence="3" id="KW-0731">Sigma factor</keyword>
<evidence type="ECO:0000256" key="1">
    <source>
        <dbReference type="ARBA" id="ARBA00010641"/>
    </source>
</evidence>
<dbReference type="NCBIfam" id="TIGR02937">
    <property type="entry name" value="sigma70-ECF"/>
    <property type="match status" value="1"/>
</dbReference>
<evidence type="ECO:0000313" key="8">
    <source>
        <dbReference type="Proteomes" id="UP000753802"/>
    </source>
</evidence>
<dbReference type="SUPFAM" id="SSF88946">
    <property type="entry name" value="Sigma2 domain of RNA polymerase sigma factors"/>
    <property type="match status" value="1"/>
</dbReference>
<dbReference type="InterPro" id="IPR014284">
    <property type="entry name" value="RNA_pol_sigma-70_dom"/>
</dbReference>
<dbReference type="Gene3D" id="1.10.10.10">
    <property type="entry name" value="Winged helix-like DNA-binding domain superfamily/Winged helix DNA-binding domain"/>
    <property type="match status" value="1"/>
</dbReference>
<dbReference type="InterPro" id="IPR036388">
    <property type="entry name" value="WH-like_DNA-bd_sf"/>
</dbReference>
<name>A0ABW9ZZ60_9BACT</name>
<protein>
    <submittedName>
        <fullName evidence="7">Sigma-70 family RNA polymerase sigma factor</fullName>
    </submittedName>
</protein>
<dbReference type="Pfam" id="PF08281">
    <property type="entry name" value="Sigma70_r4_2"/>
    <property type="match status" value="1"/>
</dbReference>
<sequence>MELLQLIRECKEGRITAQKYLYDRFATQFFLVCRRYLRTDAEAEEILQNGFVKVFDHLSRFSYVSDAGFVAWMKKIMVNECLQELRRKNSFLLVAEDLAAEVNVEDDVYAKLSANEIYRLITQLPIGYRTVFNLYVIEGFSHAEIATQLGISEGTSKSQLNKAKKTLQHAVTQNNLYAERQAK</sequence>
<accession>A0ABW9ZZ60</accession>
<keyword evidence="4" id="KW-0804">Transcription</keyword>
<proteinExistence type="inferred from homology"/>
<dbReference type="Gene3D" id="1.10.1740.10">
    <property type="match status" value="1"/>
</dbReference>
<dbReference type="InterPro" id="IPR013249">
    <property type="entry name" value="RNA_pol_sigma70_r4_t2"/>
</dbReference>
<dbReference type="CDD" id="cd06171">
    <property type="entry name" value="Sigma70_r4"/>
    <property type="match status" value="1"/>
</dbReference>
<dbReference type="RefSeq" id="WP_161820107.1">
    <property type="nucleotide sequence ID" value="NZ_JAACJS010000015.1"/>
</dbReference>